<dbReference type="EMBL" id="CP151632">
    <property type="protein sequence ID" value="WZO33994.1"/>
    <property type="molecule type" value="Genomic_DNA"/>
</dbReference>
<dbReference type="RefSeq" id="WP_349428529.1">
    <property type="nucleotide sequence ID" value="NZ_CP151632.1"/>
</dbReference>
<accession>A0AAU6SAT9</accession>
<organism evidence="1">
    <name type="scientific">Microbacterium sp. LWS13-1.2</name>
    <dbReference type="NCBI Taxonomy" id="3135264"/>
    <lineage>
        <taxon>Bacteria</taxon>
        <taxon>Bacillati</taxon>
        <taxon>Actinomycetota</taxon>
        <taxon>Actinomycetes</taxon>
        <taxon>Micrococcales</taxon>
        <taxon>Microbacteriaceae</taxon>
        <taxon>Microbacterium</taxon>
    </lineage>
</organism>
<sequence length="314" mass="33712">MRFALLAGAHTDDFVVIGGLNPEYLAPDAPVPHQGTTDVDLLFALGFDEHSFATDFAWLDDALTTGGFTSPNMWRWDAMLGDAQVRLEFLCDVWDHTADTVPLPGSRLAVASKLAGPAAALFAPVQRELSVPSAARAHFPEAPKMVSLRFANLGSYLLAKAAAVLSRVLRKDKYDLMYVTLYNAHGGAAGAARVVAAQLEIAGDAAGPDDIREAMTRYLDLNGSWAGVFAEVMRDTGDTGTDAELRADAAVGARRFLETMDAARAGVGAKCDGARLVARRRQRLPRREGRVAVHATMNATLRSDSRAGAHYRES</sequence>
<proteinExistence type="predicted"/>
<gene>
    <name evidence="1" type="ORF">MRBLWS13_001634</name>
</gene>
<reference evidence="1" key="1">
    <citation type="submission" date="2024-04" db="EMBL/GenBank/DDBJ databases">
        <authorList>
            <person name="Roder T."/>
            <person name="Oberhansli S."/>
            <person name="Kreuzer M."/>
        </authorList>
    </citation>
    <scope>NUCLEOTIDE SEQUENCE</scope>
    <source>
        <strain evidence="1">LWS13-1.2</strain>
    </source>
</reference>
<evidence type="ECO:0000313" key="1">
    <source>
        <dbReference type="EMBL" id="WZO33994.1"/>
    </source>
</evidence>
<evidence type="ECO:0008006" key="2">
    <source>
        <dbReference type="Google" id="ProtNLM"/>
    </source>
</evidence>
<dbReference type="AlphaFoldDB" id="A0AAU6SAT9"/>
<protein>
    <recommendedName>
        <fullName evidence="2">DUF4037 domain-containing protein</fullName>
    </recommendedName>
</protein>
<name>A0AAU6SAT9_9MICO</name>